<dbReference type="Proteomes" id="UP000214880">
    <property type="component" value="Unassembled WGS sequence"/>
</dbReference>
<evidence type="ECO:0000313" key="1">
    <source>
        <dbReference type="EMBL" id="SDN12321.1"/>
    </source>
</evidence>
<name>A0A1G9YUU9_9FIRM</name>
<dbReference type="Pfam" id="PF08890">
    <property type="entry name" value="Phage_TAC_5"/>
    <property type="match status" value="1"/>
</dbReference>
<dbReference type="STRING" id="146817.SAMN04488502_11260"/>
<sequence>MDMKSFFKESAIPVENVKYAASERFLDAAGTPLEWELRPLTSEEFEAILDKAKKKVPSPDNPRNLLVVTDNAKVRDEMLKASVVYPNLKAEDLQDSWGSVGEIATLRAMLLPGEVNELVNVIQQISGFEVGMDEKIKTVKN</sequence>
<dbReference type="EMBL" id="FNHB01000012">
    <property type="protein sequence ID" value="SDN12321.1"/>
    <property type="molecule type" value="Genomic_DNA"/>
</dbReference>
<evidence type="ECO:0000313" key="2">
    <source>
        <dbReference type="Proteomes" id="UP000214880"/>
    </source>
</evidence>
<dbReference type="RefSeq" id="WP_092074754.1">
    <property type="nucleotide sequence ID" value="NZ_FNHB01000012.1"/>
</dbReference>
<keyword evidence="2" id="KW-1185">Reference proteome</keyword>
<dbReference type="OrthoDB" id="1807498at2"/>
<reference evidence="1 2" key="1">
    <citation type="submission" date="2016-10" db="EMBL/GenBank/DDBJ databases">
        <authorList>
            <person name="de Groot N.N."/>
        </authorList>
    </citation>
    <scope>NUCLEOTIDE SEQUENCE [LARGE SCALE GENOMIC DNA]</scope>
    <source>
        <strain evidence="1 2">DSM 1736</strain>
    </source>
</reference>
<dbReference type="Gene3D" id="3.30.2220.30">
    <property type="match status" value="1"/>
</dbReference>
<dbReference type="AlphaFoldDB" id="A0A1G9YUU9"/>
<accession>A0A1G9YUU9</accession>
<proteinExistence type="predicted"/>
<dbReference type="InterPro" id="IPR014986">
    <property type="entry name" value="XkdN-like"/>
</dbReference>
<dbReference type="InterPro" id="IPR038559">
    <property type="entry name" value="XkdN-like_sf"/>
</dbReference>
<gene>
    <name evidence="1" type="ORF">SAMN04488502_11260</name>
</gene>
<protein>
    <submittedName>
        <fullName evidence="1">Phage XkdN-like tail assembly chaperone protein, TAC</fullName>
    </submittedName>
</protein>
<organism evidence="1 2">
    <name type="scientific">Dendrosporobacter quercicolus</name>
    <dbReference type="NCBI Taxonomy" id="146817"/>
    <lineage>
        <taxon>Bacteria</taxon>
        <taxon>Bacillati</taxon>
        <taxon>Bacillota</taxon>
        <taxon>Negativicutes</taxon>
        <taxon>Selenomonadales</taxon>
        <taxon>Sporomusaceae</taxon>
        <taxon>Dendrosporobacter</taxon>
    </lineage>
</organism>